<feature type="domain" description="YhcG N-terminal" evidence="1">
    <location>
        <begin position="12"/>
        <end position="64"/>
    </location>
</feature>
<protein>
    <submittedName>
        <fullName evidence="2">DUF1016 family protein</fullName>
    </submittedName>
</protein>
<comment type="caution">
    <text evidence="2">The sequence shown here is derived from an EMBL/GenBank/DDBJ whole genome shotgun (WGS) entry which is preliminary data.</text>
</comment>
<evidence type="ECO:0000313" key="3">
    <source>
        <dbReference type="Proteomes" id="UP000266298"/>
    </source>
</evidence>
<dbReference type="Pfam" id="PF17761">
    <property type="entry name" value="DUF1016_N"/>
    <property type="match status" value="1"/>
</dbReference>
<name>A0A399NY60_9MICO</name>
<sequence>MPTDYAGVVKALKQQLRTAQVTAQRRLNTQLIELYWSIGPVILERQVDQGWGSAIVGRFADDLVLGERPDSWLETAESPAIEDTPPLTRLPRTWSASIGRERGGRREMGGCSSS</sequence>
<gene>
    <name evidence="2" type="ORF">DZF96_00175</name>
</gene>
<dbReference type="AlphaFoldDB" id="A0A399NY60"/>
<organism evidence="2 3">
    <name type="scientific">Clavibacter michiganensis</name>
    <dbReference type="NCBI Taxonomy" id="28447"/>
    <lineage>
        <taxon>Bacteria</taxon>
        <taxon>Bacillati</taxon>
        <taxon>Actinomycetota</taxon>
        <taxon>Actinomycetes</taxon>
        <taxon>Micrococcales</taxon>
        <taxon>Microbacteriaceae</taxon>
        <taxon>Clavibacter</taxon>
    </lineage>
</organism>
<proteinExistence type="predicted"/>
<dbReference type="EMBL" id="QWEC01000001">
    <property type="protein sequence ID" value="RII99093.1"/>
    <property type="molecule type" value="Genomic_DNA"/>
</dbReference>
<accession>A0A399NY60</accession>
<reference evidence="2 3" key="1">
    <citation type="submission" date="2018-08" db="EMBL/GenBank/DDBJ databases">
        <title>Genome Sequence of Clavibacter michiganensis Subspecies type strains, and the Atypical Peach-Colored Strains Isolated from Tomato.</title>
        <authorList>
            <person name="Osdaghi E."/>
            <person name="Portier P."/>
            <person name="Briand M."/>
            <person name="Jacques M.-A."/>
        </authorList>
    </citation>
    <scope>NUCLEOTIDE SEQUENCE [LARGE SCALE GENOMIC DNA]</scope>
    <source>
        <strain evidence="2 3">CFBP 7493</strain>
    </source>
</reference>
<evidence type="ECO:0000259" key="1">
    <source>
        <dbReference type="Pfam" id="PF17761"/>
    </source>
</evidence>
<evidence type="ECO:0000313" key="2">
    <source>
        <dbReference type="EMBL" id="RII99093.1"/>
    </source>
</evidence>
<dbReference type="InterPro" id="IPR041527">
    <property type="entry name" value="YhcG_N"/>
</dbReference>
<dbReference type="Proteomes" id="UP000266298">
    <property type="component" value="Unassembled WGS sequence"/>
</dbReference>